<protein>
    <recommendedName>
        <fullName evidence="9">TIGR00297 family protein</fullName>
    </recommendedName>
</protein>
<feature type="transmembrane region" description="Helical" evidence="6">
    <location>
        <begin position="156"/>
        <end position="176"/>
    </location>
</feature>
<feature type="transmembrane region" description="Helical" evidence="6">
    <location>
        <begin position="322"/>
        <end position="339"/>
    </location>
</feature>
<dbReference type="GO" id="GO:0016020">
    <property type="term" value="C:membrane"/>
    <property type="evidence" value="ECO:0007669"/>
    <property type="project" value="UniProtKB-SubCell"/>
</dbReference>
<dbReference type="InterPro" id="IPR002794">
    <property type="entry name" value="DUF92_TMEM19"/>
</dbReference>
<dbReference type="EMBL" id="MT631367">
    <property type="protein sequence ID" value="QNO48947.1"/>
    <property type="molecule type" value="Genomic_DNA"/>
</dbReference>
<dbReference type="PANTHER" id="PTHR13353">
    <property type="entry name" value="TRANSMEMBRANE PROTEIN 19"/>
    <property type="match status" value="1"/>
</dbReference>
<feature type="transmembrane region" description="Helical" evidence="6">
    <location>
        <begin position="423"/>
        <end position="445"/>
    </location>
</feature>
<evidence type="ECO:0000256" key="2">
    <source>
        <dbReference type="ARBA" id="ARBA00009012"/>
    </source>
</evidence>
<evidence type="ECO:0008006" key="9">
    <source>
        <dbReference type="Google" id="ProtNLM"/>
    </source>
</evidence>
<sequence>MAYTHIDVEHEYKRQTIHVLIGMVVLAFPFLPLQYLVLLSLLLFLFVLLLPRSGRLFGILTYHGSGIVIKRPLGAIYLSGSMLLLLLIAWMLTFTEYKFPVFIIGGAIAITTFGDGIATILRVANQARYEILSNTQYPKRGYSEGRVKPESIKVSLTLLFTGTVFSFLIGCWILHWAEPISFPVSLQLIFFISVIGAITGALLECISTRVHDNITVPIGSAMVMWLFFSFGYSVSYTSMLLALAFALILGYLAYRAGIADISGLLSATLVGVLIIAFTDVWWFLLLLAFYLLGGGFTKYKYKYKQSLGIAQGKGGARGYKNVFSNSIVAIAASICYPIFPEAATMILYVYLGSVATAAGDTLASEIGTTYEGSPRMITTLAKVDPGVDGGVSSLGEAASIFGSLVIALLALLFGVIEADAAGIIGISIVTLSGFLGTNIDSLLGATLQQRGILSNNGVNVVSTAIGGIVAGTIWMALA</sequence>
<feature type="transmembrane region" description="Helical" evidence="6">
    <location>
        <begin position="397"/>
        <end position="416"/>
    </location>
</feature>
<keyword evidence="5 6" id="KW-0472">Membrane</keyword>
<dbReference type="NCBIfam" id="TIGR00297">
    <property type="entry name" value="TIGR00297 family protein"/>
    <property type="match status" value="1"/>
</dbReference>
<feature type="transmembrane region" description="Helical" evidence="6">
    <location>
        <begin position="72"/>
        <end position="93"/>
    </location>
</feature>
<evidence type="ECO:0000313" key="7">
    <source>
        <dbReference type="EMBL" id="QNO48546.1"/>
    </source>
</evidence>
<proteinExistence type="inferred from homology"/>
<comment type="subcellular location">
    <subcellularLocation>
        <location evidence="1">Membrane</location>
        <topology evidence="1">Multi-pass membrane protein</topology>
    </subcellularLocation>
</comment>
<evidence type="ECO:0000313" key="8">
    <source>
        <dbReference type="EMBL" id="QNO48947.1"/>
    </source>
</evidence>
<dbReference type="Pfam" id="PF01940">
    <property type="entry name" value="DUF92"/>
    <property type="match status" value="1"/>
</dbReference>
<feature type="transmembrane region" description="Helical" evidence="6">
    <location>
        <begin position="99"/>
        <end position="121"/>
    </location>
</feature>
<accession>A0A7G9YLR3</accession>
<evidence type="ECO:0000256" key="5">
    <source>
        <dbReference type="ARBA" id="ARBA00023136"/>
    </source>
</evidence>
<dbReference type="EMBL" id="MT631354">
    <property type="protein sequence ID" value="QNO48546.1"/>
    <property type="molecule type" value="Genomic_DNA"/>
</dbReference>
<reference evidence="8" key="1">
    <citation type="submission" date="2020-06" db="EMBL/GenBank/DDBJ databases">
        <title>Unique genomic features of the anaerobic methanotrophic archaea.</title>
        <authorList>
            <person name="Chadwick G.L."/>
            <person name="Skennerton C.T."/>
            <person name="Laso-Perez R."/>
            <person name="Leu A.O."/>
            <person name="Speth D.R."/>
            <person name="Yu H."/>
            <person name="Morgan-Lang C."/>
            <person name="Hatzenpichler R."/>
            <person name="Goudeau D."/>
            <person name="Malmstrom R."/>
            <person name="Brazelton W.J."/>
            <person name="Woyke T."/>
            <person name="Hallam S.J."/>
            <person name="Tyson G.W."/>
            <person name="Wegener G."/>
            <person name="Boetius A."/>
            <person name="Orphan V."/>
        </authorList>
    </citation>
    <scope>NUCLEOTIDE SEQUENCE</scope>
</reference>
<feature type="transmembrane region" description="Helical" evidence="6">
    <location>
        <begin position="20"/>
        <end position="51"/>
    </location>
</feature>
<evidence type="ECO:0000256" key="3">
    <source>
        <dbReference type="ARBA" id="ARBA00022692"/>
    </source>
</evidence>
<feature type="transmembrane region" description="Helical" evidence="6">
    <location>
        <begin position="457"/>
        <end position="477"/>
    </location>
</feature>
<evidence type="ECO:0000256" key="4">
    <source>
        <dbReference type="ARBA" id="ARBA00022989"/>
    </source>
</evidence>
<evidence type="ECO:0000256" key="1">
    <source>
        <dbReference type="ARBA" id="ARBA00004141"/>
    </source>
</evidence>
<organism evidence="8">
    <name type="scientific">Candidatus Methanogaster sp. ANME-2c ERB4</name>
    <dbReference type="NCBI Taxonomy" id="2759911"/>
    <lineage>
        <taxon>Archaea</taxon>
        <taxon>Methanobacteriati</taxon>
        <taxon>Methanobacteriota</taxon>
        <taxon>Stenosarchaea group</taxon>
        <taxon>Methanomicrobia</taxon>
        <taxon>Methanosarcinales</taxon>
        <taxon>ANME-2 cluster</taxon>
        <taxon>Candidatus Methanogasteraceae</taxon>
        <taxon>Candidatus Methanogaster</taxon>
    </lineage>
</organism>
<evidence type="ECO:0000256" key="6">
    <source>
        <dbReference type="SAM" id="Phobius"/>
    </source>
</evidence>
<keyword evidence="3 6" id="KW-0812">Transmembrane</keyword>
<name>A0A7G9YLR3_9EURY</name>
<dbReference type="PANTHER" id="PTHR13353:SF5">
    <property type="entry name" value="TRANSMEMBRANE PROTEIN 19"/>
    <property type="match status" value="1"/>
</dbReference>
<comment type="similarity">
    <text evidence="2">Belongs to the TMEM19 family.</text>
</comment>
<feature type="transmembrane region" description="Helical" evidence="6">
    <location>
        <begin position="234"/>
        <end position="254"/>
    </location>
</feature>
<gene>
    <name evidence="7" type="ORF">JAJEHNPH_00005</name>
    <name evidence="8" type="ORF">OEPDFBKK_00023</name>
</gene>
<feature type="transmembrane region" description="Helical" evidence="6">
    <location>
        <begin position="182"/>
        <end position="203"/>
    </location>
</feature>
<dbReference type="AlphaFoldDB" id="A0A7G9YLR3"/>
<keyword evidence="4 6" id="KW-1133">Transmembrane helix</keyword>